<dbReference type="Proteomes" id="UP000323300">
    <property type="component" value="Unassembled WGS sequence"/>
</dbReference>
<proteinExistence type="predicted"/>
<accession>A0A1I3ZY71</accession>
<name>A0A1I3ZY71_9HYPH</name>
<evidence type="ECO:0000313" key="2">
    <source>
        <dbReference type="Proteomes" id="UP000323300"/>
    </source>
</evidence>
<dbReference type="RefSeq" id="WP_149760649.1">
    <property type="nucleotide sequence ID" value="NZ_BSPE01000070.1"/>
</dbReference>
<reference evidence="1 2" key="1">
    <citation type="submission" date="2016-10" db="EMBL/GenBank/DDBJ databases">
        <authorList>
            <person name="Varghese N."/>
            <person name="Submissions S."/>
        </authorList>
    </citation>
    <scope>NUCLEOTIDE SEQUENCE [LARGE SCALE GENOMIC DNA]</scope>
    <source>
        <strain evidence="1 2">DSM 21822</strain>
    </source>
</reference>
<keyword evidence="2" id="KW-1185">Reference proteome</keyword>
<dbReference type="EMBL" id="FOSL01000007">
    <property type="protein sequence ID" value="SFK49003.1"/>
    <property type="molecule type" value="Genomic_DNA"/>
</dbReference>
<dbReference type="OrthoDB" id="7791015at2"/>
<evidence type="ECO:0000313" key="1">
    <source>
        <dbReference type="EMBL" id="SFK49003.1"/>
    </source>
</evidence>
<sequence length="72" mass="8241">MQLWAPLSAAEFRLESRDRDMFLARPASAELHDAWRAAPWQLPWLFSVRCRADALILNSDRSADIVLARTMG</sequence>
<gene>
    <name evidence="1" type="ORF">SAMN04488498_10735</name>
</gene>
<organism evidence="1 2">
    <name type="scientific">Neomesorhizobium albiziae</name>
    <dbReference type="NCBI Taxonomy" id="335020"/>
    <lineage>
        <taxon>Bacteria</taxon>
        <taxon>Pseudomonadati</taxon>
        <taxon>Pseudomonadota</taxon>
        <taxon>Alphaproteobacteria</taxon>
        <taxon>Hyphomicrobiales</taxon>
        <taxon>Phyllobacteriaceae</taxon>
        <taxon>Neomesorhizobium</taxon>
    </lineage>
</organism>
<protein>
    <submittedName>
        <fullName evidence="1">Uncharacterized protein</fullName>
    </submittedName>
</protein>
<dbReference type="AlphaFoldDB" id="A0A1I3ZY71"/>